<dbReference type="PANTHER" id="PTHR43591:SF24">
    <property type="entry name" value="2-METHOXY-6-POLYPRENYL-1,4-BENZOQUINOL METHYLASE, MITOCHONDRIAL"/>
    <property type="match status" value="1"/>
</dbReference>
<dbReference type="InterPro" id="IPR029063">
    <property type="entry name" value="SAM-dependent_MTases_sf"/>
</dbReference>
<comment type="similarity">
    <text evidence="4">Belongs to the class I-like SAM-binding methyltransferase superfamily. MenG/UbiE family.</text>
</comment>
<keyword evidence="1 4" id="KW-0489">Methyltransferase</keyword>
<dbReference type="Gene3D" id="3.40.50.150">
    <property type="entry name" value="Vaccinia Virus protein VP39"/>
    <property type="match status" value="1"/>
</dbReference>
<dbReference type="GO" id="GO:0042372">
    <property type="term" value="P:phylloquinone biosynthetic process"/>
    <property type="evidence" value="ECO:0007669"/>
    <property type="project" value="UniProtKB-UniRule"/>
</dbReference>
<keyword evidence="3 4" id="KW-0949">S-adenosyl-L-methionine</keyword>
<dbReference type="InterPro" id="IPR032904">
    <property type="entry name" value="MenG"/>
</dbReference>
<evidence type="ECO:0000313" key="5">
    <source>
        <dbReference type="EMBL" id="AFZ48495.1"/>
    </source>
</evidence>
<comment type="catalytic activity">
    <reaction evidence="4">
        <text>demethylphylloquinol + S-adenosyl-L-methionine = phylloquinol + S-adenosyl-L-homocysteine + H(+)</text>
        <dbReference type="Rhea" id="RHEA:40551"/>
        <dbReference type="ChEBI" id="CHEBI:15378"/>
        <dbReference type="ChEBI" id="CHEBI:28433"/>
        <dbReference type="ChEBI" id="CHEBI:57856"/>
        <dbReference type="ChEBI" id="CHEBI:59789"/>
        <dbReference type="ChEBI" id="CHEBI:87844"/>
        <dbReference type="EC" id="2.1.1.329"/>
    </reaction>
</comment>
<name>K9YQ14_CYASC</name>
<dbReference type="AlphaFoldDB" id="K9YQ14"/>
<dbReference type="InterPro" id="IPR004033">
    <property type="entry name" value="UbiE/COQ5_MeTrFase"/>
</dbReference>
<dbReference type="EC" id="2.1.1.329" evidence="4"/>
<evidence type="ECO:0000256" key="2">
    <source>
        <dbReference type="ARBA" id="ARBA00022679"/>
    </source>
</evidence>
<dbReference type="CDD" id="cd02440">
    <property type="entry name" value="AdoMet_MTases"/>
    <property type="match status" value="1"/>
</dbReference>
<dbReference type="SUPFAM" id="SSF53335">
    <property type="entry name" value="S-adenosyl-L-methionine-dependent methyltransferases"/>
    <property type="match status" value="1"/>
</dbReference>
<dbReference type="PATRIC" id="fig|292563.3.peg.2669"/>
<keyword evidence="6" id="KW-1185">Reference proteome</keyword>
<dbReference type="GO" id="GO:0052624">
    <property type="term" value="F:2-phytyl-1,4-naphthoquinone methyltransferase activity"/>
    <property type="evidence" value="ECO:0007669"/>
    <property type="project" value="UniProtKB-EC"/>
</dbReference>
<dbReference type="PANTHER" id="PTHR43591">
    <property type="entry name" value="METHYLTRANSFERASE"/>
    <property type="match status" value="1"/>
</dbReference>
<dbReference type="Pfam" id="PF01209">
    <property type="entry name" value="Ubie_methyltran"/>
    <property type="match status" value="1"/>
</dbReference>
<accession>K9YQ14</accession>
<evidence type="ECO:0000256" key="1">
    <source>
        <dbReference type="ARBA" id="ARBA00022603"/>
    </source>
</evidence>
<dbReference type="HOGENOM" id="CLU_037990_0_0_3"/>
<keyword evidence="2 4" id="KW-0808">Transferase</keyword>
<dbReference type="Proteomes" id="UP000010483">
    <property type="component" value="Chromosome"/>
</dbReference>
<protein>
    <recommendedName>
        <fullName evidence="4">2-phytyl-1,4-naphtoquinone methyltransferase</fullName>
        <ecNumber evidence="4">2.1.1.329</ecNumber>
    </recommendedName>
    <alternativeName>
        <fullName evidence="4">Demethylphylloquinone methyltransferase</fullName>
    </alternativeName>
</protein>
<sequence>MTSSTKPTDKEIQNIFNNIAPIYDQMNNWLSFGVHHVWKKMAVKWSNAQPHHQGLDLCCGTGDLTFLLAKQITHGKVYGVDFSSQLLAVAQEKQQQKPSINNITWIESDVLTLPFDDNTFDCATMGYGLRNVIDIPLALGEIHRVLKPNSKVAILDFHRPSDSLLAQAQRWYIDNVVVNMAQYFGSTAEYAYINPSLDRFPDGKEQIKLAHQGGFSSAVHYPLAGGIMGILVLTK</sequence>
<dbReference type="eggNOG" id="COG2226">
    <property type="taxonomic scope" value="Bacteria"/>
</dbReference>
<organism evidence="5 6">
    <name type="scientific">Cyanobacterium stanieri (strain ATCC 29140 / PCC 7202)</name>
    <dbReference type="NCBI Taxonomy" id="292563"/>
    <lineage>
        <taxon>Bacteria</taxon>
        <taxon>Bacillati</taxon>
        <taxon>Cyanobacteriota</taxon>
        <taxon>Cyanophyceae</taxon>
        <taxon>Oscillatoriophycideae</taxon>
        <taxon>Chroococcales</taxon>
        <taxon>Geminocystaceae</taxon>
        <taxon>Cyanobacterium</taxon>
    </lineage>
</organism>
<proteinExistence type="inferred from homology"/>
<dbReference type="STRING" id="292563.Cyast_2552"/>
<dbReference type="NCBIfam" id="TIGR01934">
    <property type="entry name" value="MenG_MenH_UbiE"/>
    <property type="match status" value="1"/>
</dbReference>
<dbReference type="PROSITE" id="PS01183">
    <property type="entry name" value="UBIE_1"/>
    <property type="match status" value="1"/>
</dbReference>
<dbReference type="EMBL" id="CP003940">
    <property type="protein sequence ID" value="AFZ48495.1"/>
    <property type="molecule type" value="Genomic_DNA"/>
</dbReference>
<comment type="function">
    <text evidence="4">Methyltransferase required for the conversion of 2-phytyl-1,4-beta-naphthoquinol to phylloquinol.</text>
</comment>
<dbReference type="HAMAP" id="MF_01982">
    <property type="entry name" value="MenG_phylloquinone_subfam"/>
    <property type="match status" value="1"/>
</dbReference>
<evidence type="ECO:0000313" key="6">
    <source>
        <dbReference type="Proteomes" id="UP000010483"/>
    </source>
</evidence>
<comment type="pathway">
    <text evidence="4">Cofactor biosynthesis; phylloquinone biosynthesis.</text>
</comment>
<dbReference type="UniPathway" id="UPA00995"/>
<evidence type="ECO:0000256" key="4">
    <source>
        <dbReference type="HAMAP-Rule" id="MF_01982"/>
    </source>
</evidence>
<dbReference type="NCBIfam" id="NF001244">
    <property type="entry name" value="PRK00216.1-5"/>
    <property type="match status" value="1"/>
</dbReference>
<reference evidence="6" key="1">
    <citation type="journal article" date="2013" name="Proc. Natl. Acad. Sci. U.S.A.">
        <title>Improving the coverage of the cyanobacterial phylum using diversity-driven genome sequencing.</title>
        <authorList>
            <person name="Shih P.M."/>
            <person name="Wu D."/>
            <person name="Latifi A."/>
            <person name="Axen S.D."/>
            <person name="Fewer D.P."/>
            <person name="Talla E."/>
            <person name="Calteau A."/>
            <person name="Cai F."/>
            <person name="Tandeau de Marsac N."/>
            <person name="Rippka R."/>
            <person name="Herdman M."/>
            <person name="Sivonen K."/>
            <person name="Coursin T."/>
            <person name="Laurent T."/>
            <person name="Goodwin L."/>
            <person name="Nolan M."/>
            <person name="Davenport K.W."/>
            <person name="Han C.S."/>
            <person name="Rubin E.M."/>
            <person name="Eisen J.A."/>
            <person name="Woyke T."/>
            <person name="Gugger M."/>
            <person name="Kerfeld C.A."/>
        </authorList>
    </citation>
    <scope>NUCLEOTIDE SEQUENCE [LARGE SCALE GENOMIC DNA]</scope>
    <source>
        <strain evidence="6">ATCC 29140 / PCC 7202</strain>
    </source>
</reference>
<dbReference type="KEGG" id="csn:Cyast_2552"/>
<dbReference type="InterPro" id="IPR023576">
    <property type="entry name" value="UbiE/COQ5_MeTrFase_CS"/>
</dbReference>
<dbReference type="HAMAP" id="MF_01813">
    <property type="entry name" value="MenG_UbiE_methyltr"/>
    <property type="match status" value="1"/>
</dbReference>
<evidence type="ECO:0000256" key="3">
    <source>
        <dbReference type="ARBA" id="ARBA00022691"/>
    </source>
</evidence>
<dbReference type="PROSITE" id="PS51608">
    <property type="entry name" value="SAM_MT_UBIE"/>
    <property type="match status" value="1"/>
</dbReference>
<dbReference type="GO" id="GO:0032259">
    <property type="term" value="P:methylation"/>
    <property type="evidence" value="ECO:0007669"/>
    <property type="project" value="UniProtKB-KW"/>
</dbReference>
<gene>
    <name evidence="4" type="primary">menG</name>
    <name evidence="5" type="ordered locus">Cyast_2552</name>
</gene>